<dbReference type="InterPro" id="IPR032816">
    <property type="entry name" value="VTT_dom"/>
</dbReference>
<accession>A0A3S1D7D6</accession>
<dbReference type="Proteomes" id="UP000272464">
    <property type="component" value="Unassembled WGS sequence"/>
</dbReference>
<proteinExistence type="inferred from homology"/>
<feature type="transmembrane region" description="Helical" evidence="2">
    <location>
        <begin position="170"/>
        <end position="191"/>
    </location>
</feature>
<feature type="transmembrane region" description="Helical" evidence="2">
    <location>
        <begin position="7"/>
        <end position="29"/>
    </location>
</feature>
<name>A0A3S1D7D6_9BACL</name>
<gene>
    <name evidence="4" type="ORF">EJP77_15130</name>
</gene>
<organism evidence="4 5">
    <name type="scientific">Paenibacillus zeisoli</name>
    <dbReference type="NCBI Taxonomy" id="2496267"/>
    <lineage>
        <taxon>Bacteria</taxon>
        <taxon>Bacillati</taxon>
        <taxon>Bacillota</taxon>
        <taxon>Bacilli</taxon>
        <taxon>Bacillales</taxon>
        <taxon>Paenibacillaceae</taxon>
        <taxon>Paenibacillus</taxon>
    </lineage>
</organism>
<feature type="transmembrane region" description="Helical" evidence="2">
    <location>
        <begin position="137"/>
        <end position="158"/>
    </location>
</feature>
<feature type="transmembrane region" description="Helical" evidence="2">
    <location>
        <begin position="49"/>
        <end position="73"/>
    </location>
</feature>
<protein>
    <submittedName>
        <fullName evidence="4">DedA family protein</fullName>
    </submittedName>
</protein>
<evidence type="ECO:0000256" key="2">
    <source>
        <dbReference type="SAM" id="Phobius"/>
    </source>
</evidence>
<dbReference type="PANTHER" id="PTHR42709:SF9">
    <property type="entry name" value="ALKALINE PHOSPHATASE LIKE PROTEIN"/>
    <property type="match status" value="1"/>
</dbReference>
<comment type="similarity">
    <text evidence="1">Belongs to the DedA family.</text>
</comment>
<evidence type="ECO:0000256" key="1">
    <source>
        <dbReference type="ARBA" id="ARBA00010792"/>
    </source>
</evidence>
<evidence type="ECO:0000259" key="3">
    <source>
        <dbReference type="Pfam" id="PF09335"/>
    </source>
</evidence>
<keyword evidence="2" id="KW-1133">Transmembrane helix</keyword>
<evidence type="ECO:0000313" key="4">
    <source>
        <dbReference type="EMBL" id="RUT29059.1"/>
    </source>
</evidence>
<dbReference type="EMBL" id="RZNX01000007">
    <property type="protein sequence ID" value="RUT29059.1"/>
    <property type="molecule type" value="Genomic_DNA"/>
</dbReference>
<keyword evidence="2" id="KW-0812">Transmembrane</keyword>
<reference evidence="4 5" key="1">
    <citation type="submission" date="2018-12" db="EMBL/GenBank/DDBJ databases">
        <authorList>
            <person name="Sun L."/>
            <person name="Chen Z."/>
        </authorList>
    </citation>
    <scope>NUCLEOTIDE SEQUENCE [LARGE SCALE GENOMIC DNA]</scope>
    <source>
        <strain evidence="4 5">3-5-3</strain>
    </source>
</reference>
<keyword evidence="5" id="KW-1185">Reference proteome</keyword>
<dbReference type="InterPro" id="IPR051311">
    <property type="entry name" value="DedA_domain"/>
</dbReference>
<comment type="caution">
    <text evidence="4">The sequence shown here is derived from an EMBL/GenBank/DDBJ whole genome shotgun (WGS) entry which is preliminary data.</text>
</comment>
<feature type="domain" description="VTT" evidence="3">
    <location>
        <begin position="31"/>
        <end position="157"/>
    </location>
</feature>
<evidence type="ECO:0000313" key="5">
    <source>
        <dbReference type="Proteomes" id="UP000272464"/>
    </source>
</evidence>
<dbReference type="Pfam" id="PF09335">
    <property type="entry name" value="VTT_dom"/>
    <property type="match status" value="1"/>
</dbReference>
<dbReference type="OrthoDB" id="9782291at2"/>
<sequence>MLQDKIFYLIAHYGYIGIFGTLVLGIIGLPVPDEVLMTYSGYLISQGRLSYILTLLVAVVGSFAGMSVSYFIGRKFGYPLLEKHGRKIRITKEKLDHTRRWFKKFGKIGLTLGYFIPGVRHLTAYFAGISGWRYRTFLSYAAPGAILWAFTFITLGTYLGKHWLAVTEAIHKYVLLGFVLLVLVLILIWYLKRKPKTNQA</sequence>
<dbReference type="PANTHER" id="PTHR42709">
    <property type="entry name" value="ALKALINE PHOSPHATASE LIKE PROTEIN"/>
    <property type="match status" value="1"/>
</dbReference>
<dbReference type="RefSeq" id="WP_127200091.1">
    <property type="nucleotide sequence ID" value="NZ_RZNX01000007.1"/>
</dbReference>
<dbReference type="GO" id="GO:0005886">
    <property type="term" value="C:plasma membrane"/>
    <property type="evidence" value="ECO:0007669"/>
    <property type="project" value="TreeGrafter"/>
</dbReference>
<keyword evidence="2" id="KW-0472">Membrane</keyword>
<dbReference type="AlphaFoldDB" id="A0A3S1D7D6"/>